<dbReference type="AlphaFoldDB" id="A0A0E9QEN0"/>
<proteinExistence type="predicted"/>
<dbReference type="EMBL" id="GBXM01093605">
    <property type="protein sequence ID" value="JAH14972.1"/>
    <property type="molecule type" value="Transcribed_RNA"/>
</dbReference>
<organism evidence="1">
    <name type="scientific">Anguilla anguilla</name>
    <name type="common">European freshwater eel</name>
    <name type="synonym">Muraena anguilla</name>
    <dbReference type="NCBI Taxonomy" id="7936"/>
    <lineage>
        <taxon>Eukaryota</taxon>
        <taxon>Metazoa</taxon>
        <taxon>Chordata</taxon>
        <taxon>Craniata</taxon>
        <taxon>Vertebrata</taxon>
        <taxon>Euteleostomi</taxon>
        <taxon>Actinopterygii</taxon>
        <taxon>Neopterygii</taxon>
        <taxon>Teleostei</taxon>
        <taxon>Anguilliformes</taxon>
        <taxon>Anguillidae</taxon>
        <taxon>Anguilla</taxon>
    </lineage>
</organism>
<protein>
    <submittedName>
        <fullName evidence="1">Uncharacterized protein</fullName>
    </submittedName>
</protein>
<accession>A0A0E9QEN0</accession>
<name>A0A0E9QEN0_ANGAN</name>
<evidence type="ECO:0000313" key="1">
    <source>
        <dbReference type="EMBL" id="JAH14972.1"/>
    </source>
</evidence>
<reference evidence="1" key="2">
    <citation type="journal article" date="2015" name="Fish Shellfish Immunol.">
        <title>Early steps in the European eel (Anguilla anguilla)-Vibrio vulnificus interaction in the gills: Role of the RtxA13 toxin.</title>
        <authorList>
            <person name="Callol A."/>
            <person name="Pajuelo D."/>
            <person name="Ebbesson L."/>
            <person name="Teles M."/>
            <person name="MacKenzie S."/>
            <person name="Amaro C."/>
        </authorList>
    </citation>
    <scope>NUCLEOTIDE SEQUENCE</scope>
</reference>
<reference evidence="1" key="1">
    <citation type="submission" date="2014-11" db="EMBL/GenBank/DDBJ databases">
        <authorList>
            <person name="Amaro Gonzalez C."/>
        </authorList>
    </citation>
    <scope>NUCLEOTIDE SEQUENCE</scope>
</reference>
<sequence>MLETSWRTSCCHCAGVSRDLTHRVMS</sequence>